<dbReference type="PANTHER" id="PTHR38701">
    <property type="entry name" value="CHROMOSOME 8, WHOLE GENOME SHOTGUN SEQUENCE"/>
    <property type="match status" value="1"/>
</dbReference>
<feature type="compositionally biased region" description="Low complexity" evidence="1">
    <location>
        <begin position="216"/>
        <end position="236"/>
    </location>
</feature>
<feature type="compositionally biased region" description="Low complexity" evidence="1">
    <location>
        <begin position="318"/>
        <end position="330"/>
    </location>
</feature>
<dbReference type="EMBL" id="VSWC01000105">
    <property type="protein sequence ID" value="KAA1087557.1"/>
    <property type="molecule type" value="Genomic_DNA"/>
</dbReference>
<evidence type="ECO:0000313" key="2">
    <source>
        <dbReference type="EMBL" id="KAA1087557.1"/>
    </source>
</evidence>
<feature type="compositionally biased region" description="Pro residues" evidence="1">
    <location>
        <begin position="386"/>
        <end position="397"/>
    </location>
</feature>
<reference evidence="2 3" key="1">
    <citation type="submission" date="2019-05" db="EMBL/GenBank/DDBJ databases">
        <title>Emergence of the Ug99 lineage of the wheat stem rust pathogen through somatic hybridization.</title>
        <authorList>
            <person name="Li F."/>
            <person name="Upadhyaya N.M."/>
            <person name="Sperschneider J."/>
            <person name="Matny O."/>
            <person name="Nguyen-Phuc H."/>
            <person name="Mago R."/>
            <person name="Raley C."/>
            <person name="Miller M.E."/>
            <person name="Silverstein K.A.T."/>
            <person name="Henningsen E."/>
            <person name="Hirsch C.D."/>
            <person name="Visser B."/>
            <person name="Pretorius Z.A."/>
            <person name="Steffenson B.J."/>
            <person name="Schwessinger B."/>
            <person name="Dodds P.N."/>
            <person name="Figueroa M."/>
        </authorList>
    </citation>
    <scope>NUCLEOTIDE SEQUENCE [LARGE SCALE GENOMIC DNA]</scope>
    <source>
        <strain evidence="2">21-0</strain>
    </source>
</reference>
<name>A0A5B0NEA7_PUCGR</name>
<feature type="compositionally biased region" description="Basic and acidic residues" evidence="1">
    <location>
        <begin position="135"/>
        <end position="149"/>
    </location>
</feature>
<dbReference type="OrthoDB" id="2555519at2759"/>
<dbReference type="Proteomes" id="UP000324748">
    <property type="component" value="Unassembled WGS sequence"/>
</dbReference>
<feature type="compositionally biased region" description="Low complexity" evidence="1">
    <location>
        <begin position="53"/>
        <end position="85"/>
    </location>
</feature>
<protein>
    <submittedName>
        <fullName evidence="2">Uncharacterized protein</fullName>
    </submittedName>
</protein>
<dbReference type="PANTHER" id="PTHR38701:SF1">
    <property type="entry name" value="UP-REGULATED DURING SEPTATION PROTEIN 1 DOMAIN-CONTAINING PROTEIN"/>
    <property type="match status" value="1"/>
</dbReference>
<evidence type="ECO:0000256" key="1">
    <source>
        <dbReference type="SAM" id="MobiDB-lite"/>
    </source>
</evidence>
<feature type="region of interest" description="Disordered" evidence="1">
    <location>
        <begin position="381"/>
        <end position="404"/>
    </location>
</feature>
<organism evidence="2 3">
    <name type="scientific">Puccinia graminis f. sp. tritici</name>
    <dbReference type="NCBI Taxonomy" id="56615"/>
    <lineage>
        <taxon>Eukaryota</taxon>
        <taxon>Fungi</taxon>
        <taxon>Dikarya</taxon>
        <taxon>Basidiomycota</taxon>
        <taxon>Pucciniomycotina</taxon>
        <taxon>Pucciniomycetes</taxon>
        <taxon>Pucciniales</taxon>
        <taxon>Pucciniaceae</taxon>
        <taxon>Puccinia</taxon>
    </lineage>
</organism>
<feature type="compositionally biased region" description="Polar residues" evidence="1">
    <location>
        <begin position="298"/>
        <end position="307"/>
    </location>
</feature>
<comment type="caution">
    <text evidence="2">The sequence shown here is derived from an EMBL/GenBank/DDBJ whole genome shotgun (WGS) entry which is preliminary data.</text>
</comment>
<dbReference type="AlphaFoldDB" id="A0A5B0NEA7"/>
<sequence length="454" mass="50552">MNQQKSTSNKPPIKIKAQLTTQARTATHQARLIQQPTLLTRNSFNSIKPKLKPTPTTSSTTNKTATNNSNTQQQQQHQHQPLTKPQRLRTISIQPSTNSSSCSSSDLSSSTTSLHPYQYQHQQQQQNHPSPRLIPNDKLHHQSPNDKHHQSPRLANHHPSPRLNPLDIHPNHVINHNQQQQQQQQLKQQQQALKLQQAQQQQQLQAQQHQQQQQQQQLVQSSSTPSSSTTTITTPTVIERKLNHPLPLETHDHARVNRKILDLEISNASLLAINGALERTKVKQQNEIRSLKRTINAASSQAGQSNHHLLPLPDGSETSSSSSSNSTLLNHPFLGPEDQLQDGGDEKDEDLAIERLMDNDPLFSELVKTIEWLMDSATKAIHHTPASPPPSSPPPTTDPATTTSINNQLLDSNFHRTSSAIGKTKVLNQLEIDALLNLQKLSSSQSSQSSITDS</sequence>
<proteinExistence type="predicted"/>
<feature type="region of interest" description="Disordered" evidence="1">
    <location>
        <begin position="216"/>
        <end position="238"/>
    </location>
</feature>
<gene>
    <name evidence="2" type="ORF">PGT21_033617</name>
</gene>
<feature type="region of interest" description="Disordered" evidence="1">
    <location>
        <begin position="36"/>
        <end position="170"/>
    </location>
</feature>
<evidence type="ECO:0000313" key="3">
    <source>
        <dbReference type="Proteomes" id="UP000324748"/>
    </source>
</evidence>
<feature type="region of interest" description="Disordered" evidence="1">
    <location>
        <begin position="298"/>
        <end position="345"/>
    </location>
</feature>
<keyword evidence="3" id="KW-1185">Reference proteome</keyword>
<feature type="compositionally biased region" description="Low complexity" evidence="1">
    <location>
        <begin position="92"/>
        <end position="126"/>
    </location>
</feature>
<feature type="compositionally biased region" description="Polar residues" evidence="1">
    <location>
        <begin position="36"/>
        <end position="46"/>
    </location>
</feature>
<accession>A0A5B0NEA7</accession>